<protein>
    <submittedName>
        <fullName evidence="1">MoaD/ThiS family protein</fullName>
    </submittedName>
</protein>
<name>A0AB39L593_9MICC</name>
<dbReference type="RefSeq" id="WP_369045913.1">
    <property type="nucleotide sequence ID" value="NZ_CP163302.1"/>
</dbReference>
<dbReference type="PANTHER" id="PTHR38031:SF1">
    <property type="entry name" value="SULFUR CARRIER PROTEIN CYSO"/>
    <property type="match status" value="1"/>
</dbReference>
<dbReference type="Pfam" id="PF02597">
    <property type="entry name" value="ThiS"/>
    <property type="match status" value="1"/>
</dbReference>
<dbReference type="AlphaFoldDB" id="A0AB39L593"/>
<dbReference type="InterPro" id="IPR016155">
    <property type="entry name" value="Mopterin_synth/thiamin_S_b"/>
</dbReference>
<proteinExistence type="predicted"/>
<organism evidence="1">
    <name type="scientific">Sinomonas puerhi</name>
    <dbReference type="NCBI Taxonomy" id="3238584"/>
    <lineage>
        <taxon>Bacteria</taxon>
        <taxon>Bacillati</taxon>
        <taxon>Actinomycetota</taxon>
        <taxon>Actinomycetes</taxon>
        <taxon>Micrococcales</taxon>
        <taxon>Micrococcaceae</taxon>
        <taxon>Sinomonas</taxon>
    </lineage>
</organism>
<evidence type="ECO:0000313" key="1">
    <source>
        <dbReference type="EMBL" id="XDP45369.1"/>
    </source>
</evidence>
<dbReference type="PANTHER" id="PTHR38031">
    <property type="entry name" value="SULFUR CARRIER PROTEIN SLR0821-RELATED"/>
    <property type="match status" value="1"/>
</dbReference>
<reference evidence="1" key="1">
    <citation type="submission" date="2024-07" db="EMBL/GenBank/DDBJ databases">
        <authorList>
            <person name="fu j."/>
        </authorList>
    </citation>
    <scope>NUCLEOTIDE SEQUENCE</scope>
    <source>
        <strain evidence="1">P10A9</strain>
    </source>
</reference>
<dbReference type="KEGG" id="spue:AB5L97_19250"/>
<accession>A0AB39L593</accession>
<dbReference type="SUPFAM" id="SSF54285">
    <property type="entry name" value="MoaD/ThiS"/>
    <property type="match status" value="1"/>
</dbReference>
<gene>
    <name evidence="1" type="ORF">AB5L97_19250</name>
</gene>
<dbReference type="InterPro" id="IPR052045">
    <property type="entry name" value="Sulfur_Carrier/Prot_Modifier"/>
</dbReference>
<dbReference type="InterPro" id="IPR012675">
    <property type="entry name" value="Beta-grasp_dom_sf"/>
</dbReference>
<dbReference type="Gene3D" id="3.10.20.30">
    <property type="match status" value="1"/>
</dbReference>
<sequence length="94" mass="9956">MTVTVVVPSVLAEASGGKTEFELPDDAVTCARDALDAVARQFPVLGRRLRDERGALRRHVNVYVGGEDVRRGDGLETRVAPGAEVLVIQSIAGG</sequence>
<dbReference type="InterPro" id="IPR003749">
    <property type="entry name" value="ThiS/MoaD-like"/>
</dbReference>
<dbReference type="EMBL" id="CP163302">
    <property type="protein sequence ID" value="XDP45369.1"/>
    <property type="molecule type" value="Genomic_DNA"/>
</dbReference>